<dbReference type="AlphaFoldDB" id="T1F4R7"/>
<reference evidence="3" key="1">
    <citation type="submission" date="2012-12" db="EMBL/GenBank/DDBJ databases">
        <authorList>
            <person name="Hellsten U."/>
            <person name="Grimwood J."/>
            <person name="Chapman J.A."/>
            <person name="Shapiro H."/>
            <person name="Aerts A."/>
            <person name="Otillar R.P."/>
            <person name="Terry A.Y."/>
            <person name="Boore J.L."/>
            <person name="Simakov O."/>
            <person name="Marletaz F."/>
            <person name="Cho S.-J."/>
            <person name="Edsinger-Gonzales E."/>
            <person name="Havlak P."/>
            <person name="Kuo D.-H."/>
            <person name="Larsson T."/>
            <person name="Lv J."/>
            <person name="Arendt D."/>
            <person name="Savage R."/>
            <person name="Osoegawa K."/>
            <person name="de Jong P."/>
            <person name="Lindberg D.R."/>
            <person name="Seaver E.C."/>
            <person name="Weisblat D.A."/>
            <person name="Putnam N.H."/>
            <person name="Grigoriev I.V."/>
            <person name="Rokhsar D.S."/>
        </authorList>
    </citation>
    <scope>NUCLEOTIDE SEQUENCE</scope>
</reference>
<dbReference type="EMBL" id="KB096365">
    <property type="protein sequence ID" value="ESO05433.1"/>
    <property type="molecule type" value="Genomic_DNA"/>
</dbReference>
<sequence length="129" mass="14811">MYVDDMCTAIVAQRCRETSDGRLMNCLSLHGACHRSAVNHVTLSRDPFLTLSTSGRTARNKDDFLNDEDEKLRYLIGTVRTLAEIEKERIYHAACMCYFGLVHLQRNKYATGMGMNLAIRNRKTIRRHS</sequence>
<evidence type="ECO:0000313" key="1">
    <source>
        <dbReference type="EMBL" id="ESO05433.1"/>
    </source>
</evidence>
<accession>T1F4R7</accession>
<protein>
    <submittedName>
        <fullName evidence="1 2">Uncharacterized protein</fullName>
    </submittedName>
</protein>
<dbReference type="EMBL" id="AMQM01003942">
    <property type="status" value="NOT_ANNOTATED_CDS"/>
    <property type="molecule type" value="Genomic_DNA"/>
</dbReference>
<proteinExistence type="predicted"/>
<dbReference type="HOGENOM" id="CLU_1951103_0_0_1"/>
<organism evidence="2 3">
    <name type="scientific">Helobdella robusta</name>
    <name type="common">Californian leech</name>
    <dbReference type="NCBI Taxonomy" id="6412"/>
    <lineage>
        <taxon>Eukaryota</taxon>
        <taxon>Metazoa</taxon>
        <taxon>Spiralia</taxon>
        <taxon>Lophotrochozoa</taxon>
        <taxon>Annelida</taxon>
        <taxon>Clitellata</taxon>
        <taxon>Hirudinea</taxon>
        <taxon>Rhynchobdellida</taxon>
        <taxon>Glossiphoniidae</taxon>
        <taxon>Helobdella</taxon>
    </lineage>
</organism>
<dbReference type="GeneID" id="20203816"/>
<dbReference type="KEGG" id="hro:HELRODRAFT_171834"/>
<dbReference type="Proteomes" id="UP000015101">
    <property type="component" value="Unassembled WGS sequence"/>
</dbReference>
<name>T1F4R7_HELRO</name>
<dbReference type="EnsemblMetazoa" id="HelroT171834">
    <property type="protein sequence ID" value="HelroP171834"/>
    <property type="gene ID" value="HelroG171834"/>
</dbReference>
<reference evidence="1 3" key="2">
    <citation type="journal article" date="2013" name="Nature">
        <title>Insights into bilaterian evolution from three spiralian genomes.</title>
        <authorList>
            <person name="Simakov O."/>
            <person name="Marletaz F."/>
            <person name="Cho S.J."/>
            <person name="Edsinger-Gonzales E."/>
            <person name="Havlak P."/>
            <person name="Hellsten U."/>
            <person name="Kuo D.H."/>
            <person name="Larsson T."/>
            <person name="Lv J."/>
            <person name="Arendt D."/>
            <person name="Savage R."/>
            <person name="Osoegawa K."/>
            <person name="de Jong P."/>
            <person name="Grimwood J."/>
            <person name="Chapman J.A."/>
            <person name="Shapiro H."/>
            <person name="Aerts A."/>
            <person name="Otillar R.P."/>
            <person name="Terry A.Y."/>
            <person name="Boore J.L."/>
            <person name="Grigoriev I.V."/>
            <person name="Lindberg D.R."/>
            <person name="Seaver E.C."/>
            <person name="Weisblat D.A."/>
            <person name="Putnam N.H."/>
            <person name="Rokhsar D.S."/>
        </authorList>
    </citation>
    <scope>NUCLEOTIDE SEQUENCE</scope>
</reference>
<dbReference type="CTD" id="20203816"/>
<dbReference type="InParanoid" id="T1F4R7"/>
<dbReference type="RefSeq" id="XP_009016748.1">
    <property type="nucleotide sequence ID" value="XM_009018500.1"/>
</dbReference>
<gene>
    <name evidence="2" type="primary">20203816</name>
    <name evidence="1" type="ORF">HELRODRAFT_171834</name>
</gene>
<reference evidence="2" key="3">
    <citation type="submission" date="2015-06" db="UniProtKB">
        <authorList>
            <consortium name="EnsemblMetazoa"/>
        </authorList>
    </citation>
    <scope>IDENTIFICATION</scope>
</reference>
<keyword evidence="3" id="KW-1185">Reference proteome</keyword>
<evidence type="ECO:0000313" key="2">
    <source>
        <dbReference type="EnsemblMetazoa" id="HelroP171834"/>
    </source>
</evidence>
<evidence type="ECO:0000313" key="3">
    <source>
        <dbReference type="Proteomes" id="UP000015101"/>
    </source>
</evidence>